<evidence type="ECO:0000256" key="3">
    <source>
        <dbReference type="PROSITE-ProRule" id="PRU00339"/>
    </source>
</evidence>
<dbReference type="Gene3D" id="2.30.29.30">
    <property type="entry name" value="Pleckstrin-homology domain (PH domain)/Phosphotyrosine-binding domain (PTB)"/>
    <property type="match status" value="1"/>
</dbReference>
<reference evidence="6" key="1">
    <citation type="submission" date="2009-08" db="EMBL/GenBank/DDBJ databases">
        <title>Annotation of Salpingoeca rosetta.</title>
        <authorList>
            <consortium name="The Broad Institute Genome Sequencing Platform"/>
            <person name="Russ C."/>
            <person name="Cuomo C."/>
            <person name="Burger G."/>
            <person name="Gray M.W."/>
            <person name="Holland P.W.H."/>
            <person name="King N."/>
            <person name="Lang F.B.F."/>
            <person name="Roger A.J."/>
            <person name="Ruiz-Trillo I."/>
            <person name="Young S.K."/>
            <person name="Zeng Q."/>
            <person name="Gargeya S."/>
            <person name="Alvarado L."/>
            <person name="Berlin A."/>
            <person name="Chapman S.B."/>
            <person name="Chen Z."/>
            <person name="Freedman E."/>
            <person name="Gellesch M."/>
            <person name="Goldberg J."/>
            <person name="Griggs A."/>
            <person name="Gujja S."/>
            <person name="Heilman E."/>
            <person name="Heiman D."/>
            <person name="Howarth C."/>
            <person name="Mehta T."/>
            <person name="Neiman D."/>
            <person name="Pearson M."/>
            <person name="Roberts A."/>
            <person name="Saif S."/>
            <person name="Shea T."/>
            <person name="Shenoy N."/>
            <person name="Sisk P."/>
            <person name="Stolte C."/>
            <person name="Sykes S."/>
            <person name="White J."/>
            <person name="Yandava C."/>
            <person name="Haas B."/>
            <person name="Nusbaum C."/>
            <person name="Birren B."/>
        </authorList>
    </citation>
    <scope>NUCLEOTIDE SEQUENCE [LARGE SCALE GENOMIC DNA]</scope>
    <source>
        <strain evidence="6">ATCC 50818</strain>
    </source>
</reference>
<dbReference type="SUPFAM" id="SSF50729">
    <property type="entry name" value="PH domain-like"/>
    <property type="match status" value="1"/>
</dbReference>
<evidence type="ECO:0000313" key="7">
    <source>
        <dbReference type="Proteomes" id="UP000007799"/>
    </source>
</evidence>
<organism evidence="7">
    <name type="scientific">Salpingoeca rosetta (strain ATCC 50818 / BSB-021)</name>
    <dbReference type="NCBI Taxonomy" id="946362"/>
    <lineage>
        <taxon>Eukaryota</taxon>
        <taxon>Choanoflagellata</taxon>
        <taxon>Craspedida</taxon>
        <taxon>Salpingoecidae</taxon>
        <taxon>Salpingoeca</taxon>
    </lineage>
</organism>
<dbReference type="Gene3D" id="1.25.40.10">
    <property type="entry name" value="Tetratricopeptide repeat domain"/>
    <property type="match status" value="3"/>
</dbReference>
<dbReference type="InterPro" id="IPR019734">
    <property type="entry name" value="TPR_rpt"/>
</dbReference>
<feature type="domain" description="PH" evidence="5">
    <location>
        <begin position="766"/>
        <end position="861"/>
    </location>
</feature>
<dbReference type="SMART" id="SM00233">
    <property type="entry name" value="PH"/>
    <property type="match status" value="1"/>
</dbReference>
<feature type="repeat" description="TPR" evidence="3">
    <location>
        <begin position="523"/>
        <end position="556"/>
    </location>
</feature>
<dbReference type="STRING" id="946362.F2UM68"/>
<dbReference type="InParanoid" id="F2UM68"/>
<dbReference type="Pfam" id="PF13374">
    <property type="entry name" value="TPR_10"/>
    <property type="match status" value="3"/>
</dbReference>
<name>F2UM68_SALR5</name>
<dbReference type="PANTHER" id="PTHR45641:SF1">
    <property type="entry name" value="AAA+ ATPASE DOMAIN-CONTAINING PROTEIN"/>
    <property type="match status" value="1"/>
</dbReference>
<evidence type="ECO:0000259" key="5">
    <source>
        <dbReference type="SMART" id="SM00233"/>
    </source>
</evidence>
<dbReference type="KEGG" id="sre:PTSG_09092"/>
<dbReference type="RefSeq" id="XP_004989893.1">
    <property type="nucleotide sequence ID" value="XM_004989836.1"/>
</dbReference>
<sequence length="862" mass="95310">MANEHRLTDGVSVEAIKTFFADLQSEFPDTYTEMTTEDACKQLVVPRTRQDNCAYVEQLHKQSPEHVDKATVFVSHAWRYKIADVLNVLLEFADEQARKDDSKPVFFWFDLFMNNQNANVTANLPQEWWSTTFKESIANIGHVLLVLMPWRDPVPLTRAWCLWEIFCGISNEGTEVTIQLPKSEELELVLAIAGDFKAVTDTLVRVQAERADAFNPHDKHMIFTAIESWAGGFSAVNQAVKDQLRAWCLQKAVGAVEAMRARGEDSTDAFAELCGAVGSVLSEFGEHDKAIAYYETALAIRLRTEGEKGGNVAVLYNNLGNAYFSKGDSCKAIHYFEKALAVFVEARGEKHPSTVDTYNNLGNAYSGKGDGDKAIELYQKALTIKVETLGEKHPSTGDTYGNLGNAYFSKGAYDKAIELHEKAKEVFVETLGEKHPSTATTYNNLGNTHYSKGEYDKAITFYEKALAIRIETLGEKHPNTADTYNNLGAAYVDKGEYGKAIHHYEKALAVFVEMLGEKHPSTASTYGNLGIVYTYKGEHDRAIQLCETALAIAVETLGEKHPSTADTYNNLGLVYGSKGDFDKAIQLYEKDLAITAEALGEKHPSVAMTLENIGLLHAKRGDKQQACAYVQQALDVFATTLGANHPNTRKAERNLRRIRGGAVTRQHTSTQHVSESRLQQQNVLAHRNLLLRFISSAVVYQSFAPQRNLLMRFLGAVAHADVDARRPANTGSDNEDKKTGTGHGCPRGCSAPARALYKDACKCPGEPVAGWLRKRGRRRAAFRPCWCKFDDDGHLAYGKSASGTAKRRIPLSSVLSAELAHGGEEMHVAVPGRTFVFRLDAHSDTSLADWCTAINNRINTTT</sequence>
<dbReference type="Pfam" id="PF13424">
    <property type="entry name" value="TPR_12"/>
    <property type="match status" value="3"/>
</dbReference>
<keyword evidence="7" id="KW-1185">Reference proteome</keyword>
<dbReference type="GeneID" id="16070447"/>
<feature type="region of interest" description="Disordered" evidence="4">
    <location>
        <begin position="725"/>
        <end position="745"/>
    </location>
</feature>
<dbReference type="PRINTS" id="PR00381">
    <property type="entry name" value="KINESINLIGHT"/>
</dbReference>
<feature type="repeat" description="TPR" evidence="3">
    <location>
        <begin position="565"/>
        <end position="598"/>
    </location>
</feature>
<gene>
    <name evidence="6" type="ORF">PTSG_09092</name>
</gene>
<dbReference type="Proteomes" id="UP000007799">
    <property type="component" value="Unassembled WGS sequence"/>
</dbReference>
<dbReference type="EMBL" id="GL832981">
    <property type="protein sequence ID" value="EGD78217.1"/>
    <property type="molecule type" value="Genomic_DNA"/>
</dbReference>
<feature type="repeat" description="TPR" evidence="3">
    <location>
        <begin position="481"/>
        <end position="514"/>
    </location>
</feature>
<feature type="repeat" description="TPR" evidence="3">
    <location>
        <begin position="355"/>
        <end position="388"/>
    </location>
</feature>
<dbReference type="PROSITE" id="PS50293">
    <property type="entry name" value="TPR_REGION"/>
    <property type="match status" value="4"/>
</dbReference>
<evidence type="ECO:0000256" key="4">
    <source>
        <dbReference type="SAM" id="MobiDB-lite"/>
    </source>
</evidence>
<proteinExistence type="predicted"/>
<dbReference type="PANTHER" id="PTHR45641">
    <property type="entry name" value="TETRATRICOPEPTIDE REPEAT PROTEIN (AFU_ORTHOLOGUE AFUA_6G03870)"/>
    <property type="match status" value="1"/>
</dbReference>
<accession>F2UM68</accession>
<dbReference type="InterPro" id="IPR011990">
    <property type="entry name" value="TPR-like_helical_dom_sf"/>
</dbReference>
<evidence type="ECO:0000256" key="1">
    <source>
        <dbReference type="ARBA" id="ARBA00022737"/>
    </source>
</evidence>
<dbReference type="SUPFAM" id="SSF81901">
    <property type="entry name" value="HCP-like"/>
    <property type="match status" value="1"/>
</dbReference>
<evidence type="ECO:0000313" key="6">
    <source>
        <dbReference type="EMBL" id="EGD78217.1"/>
    </source>
</evidence>
<dbReference type="SMART" id="SM00028">
    <property type="entry name" value="TPR"/>
    <property type="match status" value="9"/>
</dbReference>
<protein>
    <submittedName>
        <fullName evidence="6">TPR repeat containing protein</fullName>
    </submittedName>
</protein>
<feature type="repeat" description="TPR" evidence="3">
    <location>
        <begin position="439"/>
        <end position="472"/>
    </location>
</feature>
<dbReference type="InterPro" id="IPR011993">
    <property type="entry name" value="PH-like_dom_sf"/>
</dbReference>
<evidence type="ECO:0000256" key="2">
    <source>
        <dbReference type="ARBA" id="ARBA00022803"/>
    </source>
</evidence>
<dbReference type="OrthoDB" id="1667894at2759"/>
<keyword evidence="2 3" id="KW-0802">TPR repeat</keyword>
<dbReference type="InterPro" id="IPR001849">
    <property type="entry name" value="PH_domain"/>
</dbReference>
<dbReference type="eggNOG" id="KOG1840">
    <property type="taxonomic scope" value="Eukaryota"/>
</dbReference>
<dbReference type="PROSITE" id="PS50005">
    <property type="entry name" value="TPR"/>
    <property type="match status" value="7"/>
</dbReference>
<feature type="repeat" description="TPR" evidence="3">
    <location>
        <begin position="397"/>
        <end position="430"/>
    </location>
</feature>
<keyword evidence="1" id="KW-0677">Repeat</keyword>
<feature type="repeat" description="TPR" evidence="3">
    <location>
        <begin position="313"/>
        <end position="346"/>
    </location>
</feature>
<dbReference type="AlphaFoldDB" id="F2UM68"/>